<protein>
    <submittedName>
        <fullName evidence="1">Uncharacterized protein</fullName>
    </submittedName>
</protein>
<dbReference type="RefSeq" id="WP_241309071.1">
    <property type="nucleotide sequence ID" value="NZ_JAKYXJ010000001.1"/>
</dbReference>
<reference evidence="1 2" key="1">
    <citation type="submission" date="2024-01" db="EMBL/GenBank/DDBJ databases">
        <title>Whole genome of Chryseobacterium arthrosphaerae NNCa 2741.</title>
        <authorList>
            <person name="Boriskina E.V."/>
            <person name="Gordinskaya N.A."/>
            <person name="Kropotov V.S."/>
            <person name="Alekseeva A.E."/>
            <person name="Makhova M.A."/>
            <person name="Kryazhev D.V."/>
            <person name="Shkurkina I.S."/>
        </authorList>
    </citation>
    <scope>NUCLEOTIDE SEQUENCE [LARGE SCALE GENOMIC DNA]</scope>
    <source>
        <strain evidence="1 2">NNCa 2741</strain>
    </source>
</reference>
<comment type="caution">
    <text evidence="1">The sequence shown here is derived from an EMBL/GenBank/DDBJ whole genome shotgun (WGS) entry which is preliminary data.</text>
</comment>
<dbReference type="EMBL" id="JAZGJU010000107">
    <property type="protein sequence ID" value="MEE6130406.1"/>
    <property type="molecule type" value="Genomic_DNA"/>
</dbReference>
<proteinExistence type="predicted"/>
<accession>A0ABU7R6N8</accession>
<organism evidence="1 2">
    <name type="scientific">Chryseobacterium arthrosphaerae</name>
    <dbReference type="NCBI Taxonomy" id="651561"/>
    <lineage>
        <taxon>Bacteria</taxon>
        <taxon>Pseudomonadati</taxon>
        <taxon>Bacteroidota</taxon>
        <taxon>Flavobacteriia</taxon>
        <taxon>Flavobacteriales</taxon>
        <taxon>Weeksellaceae</taxon>
        <taxon>Chryseobacterium group</taxon>
        <taxon>Chryseobacterium</taxon>
    </lineage>
</organism>
<evidence type="ECO:0000313" key="1">
    <source>
        <dbReference type="EMBL" id="MEE6130406.1"/>
    </source>
</evidence>
<dbReference type="Proteomes" id="UP001350005">
    <property type="component" value="Unassembled WGS sequence"/>
</dbReference>
<gene>
    <name evidence="1" type="ORF">V2E39_23650</name>
</gene>
<evidence type="ECO:0000313" key="2">
    <source>
        <dbReference type="Proteomes" id="UP001350005"/>
    </source>
</evidence>
<name>A0ABU7R6N8_9FLAO</name>
<sequence length="119" mass="13319">MGRIFYGSPSNKDLAMKIANAAANAYIAGVCYTPSFRIPNSCTFNQTNGIWTYQAHPHHHWGSCDSGTFTSSHQRANGTPWGPITVPIPIPDILDKTKDNIQTDKEEYIDAFPEEYFSY</sequence>
<keyword evidence="2" id="KW-1185">Reference proteome</keyword>